<evidence type="ECO:0000313" key="1">
    <source>
        <dbReference type="EMBL" id="JAD50086.1"/>
    </source>
</evidence>
<name>A0A0A9AG21_ARUDO</name>
<accession>A0A0A9AG21</accession>
<reference evidence="1" key="2">
    <citation type="journal article" date="2015" name="Data Brief">
        <title>Shoot transcriptome of the giant reed, Arundo donax.</title>
        <authorList>
            <person name="Barrero R.A."/>
            <person name="Guerrero F.D."/>
            <person name="Moolhuijzen P."/>
            <person name="Goolsby J.A."/>
            <person name="Tidwell J."/>
            <person name="Bellgard S.E."/>
            <person name="Bellgard M.I."/>
        </authorList>
    </citation>
    <scope>NUCLEOTIDE SEQUENCE</scope>
    <source>
        <tissue evidence="1">Shoot tissue taken approximately 20 cm above the soil surface</tissue>
    </source>
</reference>
<reference evidence="1" key="1">
    <citation type="submission" date="2014-09" db="EMBL/GenBank/DDBJ databases">
        <authorList>
            <person name="Magalhaes I.L.F."/>
            <person name="Oliveira U."/>
            <person name="Santos F.R."/>
            <person name="Vidigal T.H.D.A."/>
            <person name="Brescovit A.D."/>
            <person name="Santos A.J."/>
        </authorList>
    </citation>
    <scope>NUCLEOTIDE SEQUENCE</scope>
    <source>
        <tissue evidence="1">Shoot tissue taken approximately 20 cm above the soil surface</tissue>
    </source>
</reference>
<dbReference type="AlphaFoldDB" id="A0A0A9AG21"/>
<proteinExistence type="predicted"/>
<protein>
    <submittedName>
        <fullName evidence="1">Uncharacterized protein</fullName>
    </submittedName>
</protein>
<sequence>MSKRFASQLSTLCTLSHIYIKICFDDQQIL</sequence>
<dbReference type="EMBL" id="GBRH01247809">
    <property type="protein sequence ID" value="JAD50086.1"/>
    <property type="molecule type" value="Transcribed_RNA"/>
</dbReference>
<organism evidence="1">
    <name type="scientific">Arundo donax</name>
    <name type="common">Giant reed</name>
    <name type="synonym">Donax arundinaceus</name>
    <dbReference type="NCBI Taxonomy" id="35708"/>
    <lineage>
        <taxon>Eukaryota</taxon>
        <taxon>Viridiplantae</taxon>
        <taxon>Streptophyta</taxon>
        <taxon>Embryophyta</taxon>
        <taxon>Tracheophyta</taxon>
        <taxon>Spermatophyta</taxon>
        <taxon>Magnoliopsida</taxon>
        <taxon>Liliopsida</taxon>
        <taxon>Poales</taxon>
        <taxon>Poaceae</taxon>
        <taxon>PACMAD clade</taxon>
        <taxon>Arundinoideae</taxon>
        <taxon>Arundineae</taxon>
        <taxon>Arundo</taxon>
    </lineage>
</organism>